<protein>
    <recommendedName>
        <fullName evidence="4">Chloroplast import component protein (Tic20)</fullName>
    </recommendedName>
</protein>
<feature type="transmembrane region" description="Helical" evidence="1">
    <location>
        <begin position="12"/>
        <end position="29"/>
    </location>
</feature>
<sequence>MEIKKEGEGKGKALIAHLTIIGCLIALFMNKEKQNEFASFYIRQTLGIHLYWLIFTVLVTGFDSWLASMGFYLSYVILWFYSFINAIQYKKQEIPVIGPYFQKWFKQLA</sequence>
<feature type="transmembrane region" description="Helical" evidence="1">
    <location>
        <begin position="41"/>
        <end position="59"/>
    </location>
</feature>
<keyword evidence="1" id="KW-0812">Transmembrane</keyword>
<proteinExistence type="predicted"/>
<feature type="transmembrane region" description="Helical" evidence="1">
    <location>
        <begin position="65"/>
        <end position="84"/>
    </location>
</feature>
<evidence type="ECO:0008006" key="4">
    <source>
        <dbReference type="Google" id="ProtNLM"/>
    </source>
</evidence>
<evidence type="ECO:0000256" key="1">
    <source>
        <dbReference type="SAM" id="Phobius"/>
    </source>
</evidence>
<dbReference type="AlphaFoldDB" id="A0A1H3X713"/>
<evidence type="ECO:0000313" key="2">
    <source>
        <dbReference type="EMBL" id="SDZ95166.1"/>
    </source>
</evidence>
<dbReference type="STRING" id="908615.SAMN05421540_102271"/>
<dbReference type="EMBL" id="FNQF01000002">
    <property type="protein sequence ID" value="SDZ95166.1"/>
    <property type="molecule type" value="Genomic_DNA"/>
</dbReference>
<evidence type="ECO:0000313" key="3">
    <source>
        <dbReference type="Proteomes" id="UP000198820"/>
    </source>
</evidence>
<name>A0A1H3X713_9FLAO</name>
<keyword evidence="1" id="KW-1133">Transmembrane helix</keyword>
<gene>
    <name evidence="2" type="ORF">SAMN05421540_102271</name>
</gene>
<dbReference type="RefSeq" id="WP_093239531.1">
    <property type="nucleotide sequence ID" value="NZ_FNQF01000002.1"/>
</dbReference>
<keyword evidence="1" id="KW-0472">Membrane</keyword>
<accession>A0A1H3X713</accession>
<reference evidence="2 3" key="1">
    <citation type="submission" date="2016-10" db="EMBL/GenBank/DDBJ databases">
        <authorList>
            <person name="de Groot N.N."/>
        </authorList>
    </citation>
    <scope>NUCLEOTIDE SEQUENCE [LARGE SCALE GENOMIC DNA]</scope>
    <source>
        <strain evidence="2 3">DSM 23581</strain>
    </source>
</reference>
<organism evidence="2 3">
    <name type="scientific">Psychroflexus halocasei</name>
    <dbReference type="NCBI Taxonomy" id="908615"/>
    <lineage>
        <taxon>Bacteria</taxon>
        <taxon>Pseudomonadati</taxon>
        <taxon>Bacteroidota</taxon>
        <taxon>Flavobacteriia</taxon>
        <taxon>Flavobacteriales</taxon>
        <taxon>Flavobacteriaceae</taxon>
        <taxon>Psychroflexus</taxon>
    </lineage>
</organism>
<dbReference type="Proteomes" id="UP000198820">
    <property type="component" value="Unassembled WGS sequence"/>
</dbReference>
<keyword evidence="3" id="KW-1185">Reference proteome</keyword>
<dbReference type="PROSITE" id="PS51257">
    <property type="entry name" value="PROKAR_LIPOPROTEIN"/>
    <property type="match status" value="1"/>
</dbReference>